<comment type="catalytic activity">
    <reaction evidence="5">
        <text>(6S)-5-formyl-5,6,7,8-tetrahydrofolate + ATP = (6R)-5,10-methenyltetrahydrofolate + ADP + phosphate</text>
        <dbReference type="Rhea" id="RHEA:10488"/>
        <dbReference type="ChEBI" id="CHEBI:30616"/>
        <dbReference type="ChEBI" id="CHEBI:43474"/>
        <dbReference type="ChEBI" id="CHEBI:57455"/>
        <dbReference type="ChEBI" id="CHEBI:57457"/>
        <dbReference type="ChEBI" id="CHEBI:456216"/>
        <dbReference type="EC" id="6.3.3.2"/>
    </reaction>
</comment>
<dbReference type="GO" id="GO:0030272">
    <property type="term" value="F:5-formyltetrahydrofolate cyclo-ligase activity"/>
    <property type="evidence" value="ECO:0007669"/>
    <property type="project" value="UniProtKB-EC"/>
</dbReference>
<dbReference type="AlphaFoldDB" id="L8JYC7"/>
<keyword evidence="7" id="KW-1185">Reference proteome</keyword>
<dbReference type="NCBIfam" id="TIGR02727">
    <property type="entry name" value="MTHFS_bact"/>
    <property type="match status" value="1"/>
</dbReference>
<dbReference type="PIRSF" id="PIRSF006806">
    <property type="entry name" value="FTHF_cligase"/>
    <property type="match status" value="1"/>
</dbReference>
<evidence type="ECO:0000256" key="4">
    <source>
        <dbReference type="PIRSR" id="PIRSR006806-1"/>
    </source>
</evidence>
<keyword evidence="2 4" id="KW-0547">Nucleotide-binding</keyword>
<gene>
    <name evidence="6" type="ORF">C900_01761</name>
</gene>
<keyword evidence="6" id="KW-0436">Ligase</keyword>
<evidence type="ECO:0000256" key="3">
    <source>
        <dbReference type="ARBA" id="ARBA00022840"/>
    </source>
</evidence>
<keyword evidence="3 4" id="KW-0067">ATP-binding</keyword>
<dbReference type="InterPro" id="IPR037171">
    <property type="entry name" value="NagB/RpiA_transferase-like"/>
</dbReference>
<name>L8JYC7_9BACT</name>
<dbReference type="Pfam" id="PF01812">
    <property type="entry name" value="5-FTHF_cyc-lig"/>
    <property type="match status" value="1"/>
</dbReference>
<evidence type="ECO:0000313" key="6">
    <source>
        <dbReference type="EMBL" id="ELR72207.1"/>
    </source>
</evidence>
<dbReference type="PATRIC" id="fig|1237149.3.peg.1714"/>
<comment type="caution">
    <text evidence="6">The sequence shown here is derived from an EMBL/GenBank/DDBJ whole genome shotgun (WGS) entry which is preliminary data.</text>
</comment>
<dbReference type="SUPFAM" id="SSF100950">
    <property type="entry name" value="NagB/RpiA/CoA transferase-like"/>
    <property type="match status" value="1"/>
</dbReference>
<accession>L8JYC7</accession>
<sequence length="190" mass="21897">MDKGTLRNTYLEKRLSLSTDEYQKRNQLLINRLLNYLDIGKIHFVHSFLAMTDKKEVDTFAIIEEIRSGNPEIRIAISKTLPKGELSHFLLNDQTKIEKNNWGIPEPVEGEAADIEEIDIVLVPLISFDKEGHRIGYGKGYYDRFLKKVSRAKKIGLALTPPLDHIPYSDRMDVRLDACISPFDIYEFSQ</sequence>
<evidence type="ECO:0000256" key="5">
    <source>
        <dbReference type="RuleBase" id="RU361279"/>
    </source>
</evidence>
<dbReference type="InterPro" id="IPR002698">
    <property type="entry name" value="FTHF_cligase"/>
</dbReference>
<comment type="similarity">
    <text evidence="1 5">Belongs to the 5-formyltetrahydrofolate cyclo-ligase family.</text>
</comment>
<dbReference type="eggNOG" id="COG0212">
    <property type="taxonomic scope" value="Bacteria"/>
</dbReference>
<dbReference type="EMBL" id="AMZN01000026">
    <property type="protein sequence ID" value="ELR72207.1"/>
    <property type="molecule type" value="Genomic_DNA"/>
</dbReference>
<protein>
    <recommendedName>
        <fullName evidence="5">5-formyltetrahydrofolate cyclo-ligase</fullName>
        <ecNumber evidence="5">6.3.3.2</ecNumber>
    </recommendedName>
</protein>
<dbReference type="GO" id="GO:0035999">
    <property type="term" value="P:tetrahydrofolate interconversion"/>
    <property type="evidence" value="ECO:0007669"/>
    <property type="project" value="TreeGrafter"/>
</dbReference>
<dbReference type="RefSeq" id="WP_009579200.1">
    <property type="nucleotide sequence ID" value="NZ_AMZN01000026.1"/>
</dbReference>
<dbReference type="STRING" id="1237149.C900_01761"/>
<dbReference type="GO" id="GO:0005524">
    <property type="term" value="F:ATP binding"/>
    <property type="evidence" value="ECO:0007669"/>
    <property type="project" value="UniProtKB-KW"/>
</dbReference>
<evidence type="ECO:0000256" key="2">
    <source>
        <dbReference type="ARBA" id="ARBA00022741"/>
    </source>
</evidence>
<feature type="binding site" evidence="4">
    <location>
        <begin position="3"/>
        <end position="7"/>
    </location>
    <ligand>
        <name>ATP</name>
        <dbReference type="ChEBI" id="CHEBI:30616"/>
    </ligand>
</feature>
<dbReference type="OrthoDB" id="9801938at2"/>
<dbReference type="EC" id="6.3.3.2" evidence="5"/>
<organism evidence="6 7">
    <name type="scientific">Fulvivirga imtechensis AK7</name>
    <dbReference type="NCBI Taxonomy" id="1237149"/>
    <lineage>
        <taxon>Bacteria</taxon>
        <taxon>Pseudomonadati</taxon>
        <taxon>Bacteroidota</taxon>
        <taxon>Cytophagia</taxon>
        <taxon>Cytophagales</taxon>
        <taxon>Fulvivirgaceae</taxon>
        <taxon>Fulvivirga</taxon>
    </lineage>
</organism>
<evidence type="ECO:0000256" key="1">
    <source>
        <dbReference type="ARBA" id="ARBA00010638"/>
    </source>
</evidence>
<evidence type="ECO:0000313" key="7">
    <source>
        <dbReference type="Proteomes" id="UP000011135"/>
    </source>
</evidence>
<reference evidence="6 7" key="1">
    <citation type="submission" date="2012-12" db="EMBL/GenBank/DDBJ databases">
        <title>Genome assembly of Fulvivirga imtechensis AK7.</title>
        <authorList>
            <person name="Nupur N."/>
            <person name="Khatri I."/>
            <person name="Kumar R."/>
            <person name="Subramanian S."/>
            <person name="Pinnaka A."/>
        </authorList>
    </citation>
    <scope>NUCLEOTIDE SEQUENCE [LARGE SCALE GENOMIC DNA]</scope>
    <source>
        <strain evidence="6 7">AK7</strain>
    </source>
</reference>
<dbReference type="Proteomes" id="UP000011135">
    <property type="component" value="Unassembled WGS sequence"/>
</dbReference>
<feature type="binding site" evidence="4">
    <location>
        <position position="49"/>
    </location>
    <ligand>
        <name>substrate</name>
    </ligand>
</feature>
<dbReference type="GO" id="GO:0046872">
    <property type="term" value="F:metal ion binding"/>
    <property type="evidence" value="ECO:0007669"/>
    <property type="project" value="UniProtKB-KW"/>
</dbReference>
<comment type="cofactor">
    <cofactor evidence="5">
        <name>Mg(2+)</name>
        <dbReference type="ChEBI" id="CHEBI:18420"/>
    </cofactor>
</comment>
<dbReference type="PANTHER" id="PTHR23407:SF1">
    <property type="entry name" value="5-FORMYLTETRAHYDROFOLATE CYCLO-LIGASE"/>
    <property type="match status" value="1"/>
</dbReference>
<keyword evidence="5" id="KW-0460">Magnesium</keyword>
<dbReference type="PANTHER" id="PTHR23407">
    <property type="entry name" value="ATPASE INHIBITOR/5-FORMYLTETRAHYDROFOLATE CYCLO-LIGASE"/>
    <property type="match status" value="1"/>
</dbReference>
<feature type="binding site" evidence="4">
    <location>
        <begin position="134"/>
        <end position="142"/>
    </location>
    <ligand>
        <name>ATP</name>
        <dbReference type="ChEBI" id="CHEBI:30616"/>
    </ligand>
</feature>
<feature type="binding site" evidence="4">
    <location>
        <position position="56"/>
    </location>
    <ligand>
        <name>substrate</name>
    </ligand>
</feature>
<keyword evidence="5" id="KW-0479">Metal-binding</keyword>
<dbReference type="Gene3D" id="3.40.50.10420">
    <property type="entry name" value="NagB/RpiA/CoA transferase-like"/>
    <property type="match status" value="1"/>
</dbReference>
<proteinExistence type="inferred from homology"/>
<dbReference type="InterPro" id="IPR024185">
    <property type="entry name" value="FTHF_cligase-like_sf"/>
</dbReference>
<dbReference type="GO" id="GO:0009396">
    <property type="term" value="P:folic acid-containing compound biosynthetic process"/>
    <property type="evidence" value="ECO:0007669"/>
    <property type="project" value="TreeGrafter"/>
</dbReference>